<accession>A0ACC2ID60</accession>
<evidence type="ECO:0000313" key="1">
    <source>
        <dbReference type="EMBL" id="KAJ8113111.1"/>
    </source>
</evidence>
<gene>
    <name evidence="1" type="ORF">OPT61_g4692</name>
</gene>
<comment type="caution">
    <text evidence="1">The sequence shown here is derived from an EMBL/GenBank/DDBJ whole genome shotgun (WGS) entry which is preliminary data.</text>
</comment>
<organism evidence="1 2">
    <name type="scientific">Boeremia exigua</name>
    <dbReference type="NCBI Taxonomy" id="749465"/>
    <lineage>
        <taxon>Eukaryota</taxon>
        <taxon>Fungi</taxon>
        <taxon>Dikarya</taxon>
        <taxon>Ascomycota</taxon>
        <taxon>Pezizomycotina</taxon>
        <taxon>Dothideomycetes</taxon>
        <taxon>Pleosporomycetidae</taxon>
        <taxon>Pleosporales</taxon>
        <taxon>Pleosporineae</taxon>
        <taxon>Didymellaceae</taxon>
        <taxon>Boeremia</taxon>
    </lineage>
</organism>
<dbReference type="EMBL" id="JAPHNI010000275">
    <property type="protein sequence ID" value="KAJ8113111.1"/>
    <property type="molecule type" value="Genomic_DNA"/>
</dbReference>
<sequence length="167" mass="18618">MGLRRNAASPHWRIPLDAIYSNAQDAAKSRGLSLLEARVMSSTPSLHPSKSPAPVHRNTTKLPALVTQCRQPKDLDAVSREKLRKVCPHNDGMRTGCRPYDSGAWRRRSRQTFLTSERSHRATCRRGGSRTTAHDVAATTRVGSFDPSASSDQHVREHSADVRREQL</sequence>
<protein>
    <submittedName>
        <fullName evidence="1">Uncharacterized protein</fullName>
    </submittedName>
</protein>
<name>A0ACC2ID60_9PLEO</name>
<dbReference type="Proteomes" id="UP001153331">
    <property type="component" value="Unassembled WGS sequence"/>
</dbReference>
<proteinExistence type="predicted"/>
<reference evidence="1" key="1">
    <citation type="submission" date="2022-11" db="EMBL/GenBank/DDBJ databases">
        <title>Genome Sequence of Boeremia exigua.</title>
        <authorList>
            <person name="Buettner E."/>
        </authorList>
    </citation>
    <scope>NUCLEOTIDE SEQUENCE</scope>
    <source>
        <strain evidence="1">CU02</strain>
    </source>
</reference>
<keyword evidence="2" id="KW-1185">Reference proteome</keyword>
<evidence type="ECO:0000313" key="2">
    <source>
        <dbReference type="Proteomes" id="UP001153331"/>
    </source>
</evidence>